<feature type="non-terminal residue" evidence="1">
    <location>
        <position position="1"/>
    </location>
</feature>
<dbReference type="AlphaFoldDB" id="A0A382ZJU2"/>
<proteinExistence type="predicted"/>
<dbReference type="EMBL" id="UINC01184313">
    <property type="protein sequence ID" value="SVD95469.1"/>
    <property type="molecule type" value="Genomic_DNA"/>
</dbReference>
<reference evidence="1" key="1">
    <citation type="submission" date="2018-05" db="EMBL/GenBank/DDBJ databases">
        <authorList>
            <person name="Lanie J.A."/>
            <person name="Ng W.-L."/>
            <person name="Kazmierczak K.M."/>
            <person name="Andrzejewski T.M."/>
            <person name="Davidsen T.M."/>
            <person name="Wayne K.J."/>
            <person name="Tettelin H."/>
            <person name="Glass J.I."/>
            <person name="Rusch D."/>
            <person name="Podicherti R."/>
            <person name="Tsui H.-C.T."/>
            <person name="Winkler M.E."/>
        </authorList>
    </citation>
    <scope>NUCLEOTIDE SEQUENCE</scope>
</reference>
<protein>
    <submittedName>
        <fullName evidence="1">Uncharacterized protein</fullName>
    </submittedName>
</protein>
<name>A0A382ZJU2_9ZZZZ</name>
<feature type="non-terminal residue" evidence="1">
    <location>
        <position position="35"/>
    </location>
</feature>
<sequence>LNDLGDGTYVCYVPVQQVVQDSHTLLYMLLEGCWC</sequence>
<gene>
    <name evidence="1" type="ORF">METZ01_LOCUS448323</name>
</gene>
<evidence type="ECO:0000313" key="1">
    <source>
        <dbReference type="EMBL" id="SVD95469.1"/>
    </source>
</evidence>
<accession>A0A382ZJU2</accession>
<organism evidence="1">
    <name type="scientific">marine metagenome</name>
    <dbReference type="NCBI Taxonomy" id="408172"/>
    <lineage>
        <taxon>unclassified sequences</taxon>
        <taxon>metagenomes</taxon>
        <taxon>ecological metagenomes</taxon>
    </lineage>
</organism>